<organism evidence="3 4">
    <name type="scientific">Salinivibrio kushneri</name>
    <dbReference type="NCBI Taxonomy" id="1908198"/>
    <lineage>
        <taxon>Bacteria</taxon>
        <taxon>Pseudomonadati</taxon>
        <taxon>Pseudomonadota</taxon>
        <taxon>Gammaproteobacteria</taxon>
        <taxon>Vibrionales</taxon>
        <taxon>Vibrionaceae</taxon>
        <taxon>Salinivibrio</taxon>
    </lineage>
</organism>
<evidence type="ECO:0000256" key="1">
    <source>
        <dbReference type="SAM" id="Coils"/>
    </source>
</evidence>
<accession>A0AB36JXW6</accession>
<dbReference type="EMBL" id="MUEK01000005">
    <property type="protein sequence ID" value="OOE40026.1"/>
    <property type="molecule type" value="Genomic_DNA"/>
</dbReference>
<comment type="caution">
    <text evidence="3">The sequence shown here is derived from an EMBL/GenBank/DDBJ whole genome shotgun (WGS) entry which is preliminary data.</text>
</comment>
<feature type="chain" id="PRO_5044246131" description="DUF3450 domain-containing protein" evidence="2">
    <location>
        <begin position="24"/>
        <end position="253"/>
    </location>
</feature>
<evidence type="ECO:0008006" key="5">
    <source>
        <dbReference type="Google" id="ProtNLM"/>
    </source>
</evidence>
<gene>
    <name evidence="3" type="ORF">BZG00_06820</name>
</gene>
<keyword evidence="1" id="KW-0175">Coiled coil</keyword>
<dbReference type="InterPro" id="IPR016866">
    <property type="entry name" value="UCP028069"/>
</dbReference>
<sequence length="253" mass="28642">MVRKGLSNAIVSSLLLTSSFAMATSTDDVVSAVESKNNAGQASQQKIDQYSEQTDSMLAEYKAVLRQLDSMRVYNNQLERMVNSQNKELASLEKQIEQIDQTAMEIVPLTLKMIDSLDQFVQLDLPFQLDEREKRIASLREMMDRADVTTSEKFRRVLEAYQIEEGFSRNIEAYKASMARNGDTKTYDFLRIGRTALFFQSPDGAETGMWNKQTNQWEALPEGYSDAITQGLRIAKKQAPPALIELPVFTGEK</sequence>
<dbReference type="Proteomes" id="UP000189021">
    <property type="component" value="Unassembled WGS sequence"/>
</dbReference>
<dbReference type="PIRSF" id="PIRSF028069">
    <property type="entry name" value="UCP028069"/>
    <property type="match status" value="1"/>
</dbReference>
<name>A0AB36JXW6_9GAMM</name>
<evidence type="ECO:0000313" key="3">
    <source>
        <dbReference type="EMBL" id="OOE40026.1"/>
    </source>
</evidence>
<dbReference type="Pfam" id="PF11932">
    <property type="entry name" value="DUF3450"/>
    <property type="match status" value="1"/>
</dbReference>
<evidence type="ECO:0000256" key="2">
    <source>
        <dbReference type="SAM" id="SignalP"/>
    </source>
</evidence>
<keyword evidence="2" id="KW-0732">Signal</keyword>
<proteinExistence type="predicted"/>
<feature type="signal peptide" evidence="2">
    <location>
        <begin position="1"/>
        <end position="23"/>
    </location>
</feature>
<protein>
    <recommendedName>
        <fullName evidence="5">DUF3450 domain-containing protein</fullName>
    </recommendedName>
</protein>
<keyword evidence="4" id="KW-1185">Reference proteome</keyword>
<evidence type="ECO:0000313" key="4">
    <source>
        <dbReference type="Proteomes" id="UP000189021"/>
    </source>
</evidence>
<dbReference type="AlphaFoldDB" id="A0AB36JXW6"/>
<dbReference type="RefSeq" id="WP_077659122.1">
    <property type="nucleotide sequence ID" value="NZ_CP040021.1"/>
</dbReference>
<feature type="coiled-coil region" evidence="1">
    <location>
        <begin position="75"/>
        <end position="102"/>
    </location>
</feature>
<reference evidence="3 4" key="1">
    <citation type="journal article" date="2017" name="Genome Announc.">
        <title>Draft Genome Sequences of Salinivibrio proteolyticus, Salinivibrio sharmensis, Salinivibrio siamensis, Salinivibrio costicola subsp. alcaliphilus, Salinivibrio costicola subsp. vallismortis, and 29 New Isolates Belonging to the Genus Salinivibrio.</title>
        <authorList>
            <person name="Lopez-Hermoso C."/>
            <person name="de la Haba R.R."/>
            <person name="Sanchez-Porro C."/>
            <person name="Bayliss S.C."/>
            <person name="Feil E.J."/>
            <person name="Ventosa A."/>
        </authorList>
    </citation>
    <scope>NUCLEOTIDE SEQUENCE [LARGE SCALE GENOMIC DNA]</scope>
    <source>
        <strain evidence="3 4">AL184</strain>
    </source>
</reference>